<dbReference type="Gene3D" id="2.10.260.10">
    <property type="match status" value="1"/>
</dbReference>
<evidence type="ECO:0000313" key="2">
    <source>
        <dbReference type="EMBL" id="SOD98661.1"/>
    </source>
</evidence>
<dbReference type="InterPro" id="IPR007159">
    <property type="entry name" value="SpoVT-AbrB_dom"/>
</dbReference>
<dbReference type="RefSeq" id="WP_141415188.1">
    <property type="nucleotide sequence ID" value="NZ_OCNJ01000008.1"/>
</dbReference>
<dbReference type="GO" id="GO:0097351">
    <property type="term" value="F:toxin sequestering activity"/>
    <property type="evidence" value="ECO:0007669"/>
    <property type="project" value="InterPro"/>
</dbReference>
<dbReference type="PANTHER" id="PTHR40516:SF1">
    <property type="entry name" value="ANTITOXIN CHPS-RELATED"/>
    <property type="match status" value="1"/>
</dbReference>
<accession>A0A286GSY0</accession>
<dbReference type="InterPro" id="IPR039052">
    <property type="entry name" value="Antitox_PemI-like"/>
</dbReference>
<dbReference type="InterPro" id="IPR037914">
    <property type="entry name" value="SpoVT-AbrB_sf"/>
</dbReference>
<dbReference type="Proteomes" id="UP000219621">
    <property type="component" value="Unassembled WGS sequence"/>
</dbReference>
<evidence type="ECO:0000313" key="3">
    <source>
        <dbReference type="Proteomes" id="UP000219621"/>
    </source>
</evidence>
<keyword evidence="3" id="KW-1185">Reference proteome</keyword>
<protein>
    <submittedName>
        <fullName evidence="2">Antitoxin MazE</fullName>
    </submittedName>
</protein>
<name>A0A286GSY0_9PROT</name>
<dbReference type="AlphaFoldDB" id="A0A286GSY0"/>
<dbReference type="EMBL" id="OCNJ01000008">
    <property type="protein sequence ID" value="SOD98661.1"/>
    <property type="molecule type" value="Genomic_DNA"/>
</dbReference>
<dbReference type="Pfam" id="PF04014">
    <property type="entry name" value="MazE_antitoxin"/>
    <property type="match status" value="1"/>
</dbReference>
<organism evidence="2 3">
    <name type="scientific">Caenispirillum bisanense</name>
    <dbReference type="NCBI Taxonomy" id="414052"/>
    <lineage>
        <taxon>Bacteria</taxon>
        <taxon>Pseudomonadati</taxon>
        <taxon>Pseudomonadota</taxon>
        <taxon>Alphaproteobacteria</taxon>
        <taxon>Rhodospirillales</taxon>
        <taxon>Novispirillaceae</taxon>
        <taxon>Caenispirillum</taxon>
    </lineage>
</organism>
<dbReference type="OrthoDB" id="9795766at2"/>
<dbReference type="SMART" id="SM00966">
    <property type="entry name" value="SpoVT_AbrB"/>
    <property type="match status" value="1"/>
</dbReference>
<dbReference type="PANTHER" id="PTHR40516">
    <property type="entry name" value="ANTITOXIN CHPS-RELATED"/>
    <property type="match status" value="1"/>
</dbReference>
<dbReference type="SUPFAM" id="SSF89447">
    <property type="entry name" value="AbrB/MazE/MraZ-like"/>
    <property type="match status" value="1"/>
</dbReference>
<reference evidence="2 3" key="1">
    <citation type="submission" date="2017-09" db="EMBL/GenBank/DDBJ databases">
        <authorList>
            <person name="Ehlers B."/>
            <person name="Leendertz F.H."/>
        </authorList>
    </citation>
    <scope>NUCLEOTIDE SEQUENCE [LARGE SCALE GENOMIC DNA]</scope>
    <source>
        <strain evidence="2 3">USBA 140</strain>
    </source>
</reference>
<evidence type="ECO:0000259" key="1">
    <source>
        <dbReference type="SMART" id="SM00966"/>
    </source>
</evidence>
<dbReference type="GO" id="GO:0003677">
    <property type="term" value="F:DNA binding"/>
    <property type="evidence" value="ECO:0007669"/>
    <property type="project" value="InterPro"/>
</dbReference>
<gene>
    <name evidence="2" type="ORF">SAMN05421508_10842</name>
</gene>
<proteinExistence type="predicted"/>
<feature type="domain" description="SpoVT-AbrB" evidence="1">
    <location>
        <begin position="7"/>
        <end position="53"/>
    </location>
</feature>
<sequence>MQTVQVSRWGNSLGVRIPKDVAAAVGVAEGSRLSVVVHDGQIVLALPKPRYRLEDLIAGVTPEDMCGAYDWGPDVGREDVSE</sequence>